<reference evidence="4" key="1">
    <citation type="journal article" date="2020" name="Stud. Mycol.">
        <title>101 Dothideomycetes genomes: a test case for predicting lifestyles and emergence of pathogens.</title>
        <authorList>
            <person name="Haridas S."/>
            <person name="Albert R."/>
            <person name="Binder M."/>
            <person name="Bloem J."/>
            <person name="Labutti K."/>
            <person name="Salamov A."/>
            <person name="Andreopoulos B."/>
            <person name="Baker S."/>
            <person name="Barry K."/>
            <person name="Bills G."/>
            <person name="Bluhm B."/>
            <person name="Cannon C."/>
            <person name="Castanera R."/>
            <person name="Culley D."/>
            <person name="Daum C."/>
            <person name="Ezra D."/>
            <person name="Gonzalez J."/>
            <person name="Henrissat B."/>
            <person name="Kuo A."/>
            <person name="Liang C."/>
            <person name="Lipzen A."/>
            <person name="Lutzoni F."/>
            <person name="Magnuson J."/>
            <person name="Mondo S."/>
            <person name="Nolan M."/>
            <person name="Ohm R."/>
            <person name="Pangilinan J."/>
            <person name="Park H.-J."/>
            <person name="Ramirez L."/>
            <person name="Alfaro M."/>
            <person name="Sun H."/>
            <person name="Tritt A."/>
            <person name="Yoshinaga Y."/>
            <person name="Zwiers L.-H."/>
            <person name="Turgeon B."/>
            <person name="Goodwin S."/>
            <person name="Spatafora J."/>
            <person name="Crous P."/>
            <person name="Grigoriev I."/>
        </authorList>
    </citation>
    <scope>NUCLEOTIDE SEQUENCE</scope>
    <source>
        <strain evidence="4">CBS 379.55</strain>
    </source>
</reference>
<name>A0A6A6JGT5_WESOR</name>
<dbReference type="SUPFAM" id="SSF56529">
    <property type="entry name" value="FAH"/>
    <property type="match status" value="1"/>
</dbReference>
<dbReference type="OrthoDB" id="411064at2759"/>
<feature type="domain" description="Fumarylacetoacetase-like C-terminal" evidence="3">
    <location>
        <begin position="82"/>
        <end position="294"/>
    </location>
</feature>
<sequence>MAPAWKRLIRFEATDGRVLRGEPMLPSEDYDVGKTTAETGLSAKVIHVVNGDIFDEQTRVTDEEVTVKQLLGPITQTEVPIIRAVGLNFIKHIKEGGRTLPPYPATFIKANTCIQDHNAPIIIPAMAQDEQADYEGELCFILSRDAKNVPESEAMSYIGGYLCGNDVSSRKIQRDPKIAGTVPQWNFSKGFDTYAPLGPMIVSPALIPDPAKLYLKTRVNGELRQSETMDDFCFKVPYLLSYMSQGTTIKKGTVVMTGTPSGVGYAMNPPRFLHPGDVVEVEILPHIGTLSNPVEYEQNGLIVPPQPLA</sequence>
<dbReference type="PANTHER" id="PTHR11820">
    <property type="entry name" value="ACYLPYRUVASE"/>
    <property type="match status" value="1"/>
</dbReference>
<organism evidence="4 5">
    <name type="scientific">Westerdykella ornata</name>
    <dbReference type="NCBI Taxonomy" id="318751"/>
    <lineage>
        <taxon>Eukaryota</taxon>
        <taxon>Fungi</taxon>
        <taxon>Dikarya</taxon>
        <taxon>Ascomycota</taxon>
        <taxon>Pezizomycotina</taxon>
        <taxon>Dothideomycetes</taxon>
        <taxon>Pleosporomycetidae</taxon>
        <taxon>Pleosporales</taxon>
        <taxon>Sporormiaceae</taxon>
        <taxon>Westerdykella</taxon>
    </lineage>
</organism>
<dbReference type="GO" id="GO:0016787">
    <property type="term" value="F:hydrolase activity"/>
    <property type="evidence" value="ECO:0007669"/>
    <property type="project" value="UniProtKB-KW"/>
</dbReference>
<evidence type="ECO:0000313" key="5">
    <source>
        <dbReference type="Proteomes" id="UP000800097"/>
    </source>
</evidence>
<gene>
    <name evidence="4" type="ORF">EI97DRAFT_55028</name>
</gene>
<dbReference type="GO" id="GO:0050163">
    <property type="term" value="F:oxaloacetate tautomerase activity"/>
    <property type="evidence" value="ECO:0007669"/>
    <property type="project" value="UniProtKB-ARBA"/>
</dbReference>
<dbReference type="AlphaFoldDB" id="A0A6A6JGT5"/>
<dbReference type="GO" id="GO:0006107">
    <property type="term" value="P:oxaloacetate metabolic process"/>
    <property type="evidence" value="ECO:0007669"/>
    <property type="project" value="UniProtKB-ARBA"/>
</dbReference>
<dbReference type="InterPro" id="IPR036663">
    <property type="entry name" value="Fumarylacetoacetase_C_sf"/>
</dbReference>
<keyword evidence="2" id="KW-0479">Metal-binding</keyword>
<dbReference type="Gene3D" id="3.90.850.10">
    <property type="entry name" value="Fumarylacetoacetase-like, C-terminal domain"/>
    <property type="match status" value="1"/>
</dbReference>
<evidence type="ECO:0000259" key="3">
    <source>
        <dbReference type="Pfam" id="PF01557"/>
    </source>
</evidence>
<dbReference type="InterPro" id="IPR011234">
    <property type="entry name" value="Fumarylacetoacetase-like_C"/>
</dbReference>
<dbReference type="GO" id="GO:0046872">
    <property type="term" value="F:metal ion binding"/>
    <property type="evidence" value="ECO:0007669"/>
    <property type="project" value="UniProtKB-KW"/>
</dbReference>
<dbReference type="EMBL" id="ML986495">
    <property type="protein sequence ID" value="KAF2275771.1"/>
    <property type="molecule type" value="Genomic_DNA"/>
</dbReference>
<proteinExistence type="inferred from homology"/>
<accession>A0A6A6JGT5</accession>
<dbReference type="PANTHER" id="PTHR11820:SF100">
    <property type="entry name" value="FUMARYLACETOACETATE HYDROLASE FAMILY PROTEIN (AFU_ORTHOLOGUE AFUA_4G01490)"/>
    <property type="match status" value="1"/>
</dbReference>
<dbReference type="FunFam" id="3.90.850.10:FF:000002">
    <property type="entry name" value="2-hydroxyhepta-2,4-diene-1,7-dioate isomerase"/>
    <property type="match status" value="1"/>
</dbReference>
<keyword evidence="4" id="KW-0378">Hydrolase</keyword>
<evidence type="ECO:0000313" key="4">
    <source>
        <dbReference type="EMBL" id="KAF2275771.1"/>
    </source>
</evidence>
<keyword evidence="5" id="KW-1185">Reference proteome</keyword>
<dbReference type="RefSeq" id="XP_033653310.1">
    <property type="nucleotide sequence ID" value="XM_033802906.1"/>
</dbReference>
<evidence type="ECO:0000256" key="1">
    <source>
        <dbReference type="ARBA" id="ARBA00010211"/>
    </source>
</evidence>
<dbReference type="Pfam" id="PF01557">
    <property type="entry name" value="FAA_hydrolase"/>
    <property type="match status" value="1"/>
</dbReference>
<comment type="similarity">
    <text evidence="1">Belongs to the FAH family.</text>
</comment>
<protein>
    <submittedName>
        <fullName evidence="4">Fumarylacetoacetate hydrolase family protein-like protein</fullName>
    </submittedName>
</protein>
<evidence type="ECO:0000256" key="2">
    <source>
        <dbReference type="ARBA" id="ARBA00022723"/>
    </source>
</evidence>
<dbReference type="Proteomes" id="UP000800097">
    <property type="component" value="Unassembled WGS sequence"/>
</dbReference>
<dbReference type="GeneID" id="54556081"/>